<sequence>MDDILKQLAEIKTELETPFPTRDINKICEDFRTEFLNLSDEDEVDFYEDYRYYCVNISGTLSYVLADRTNQIPQGQIDMLYKSFFEYYNQYEFLEDRIANYNHLFQEYKAFEQVRKLLLQLLSNNHYPLKRQSLYTKINLTFEK</sequence>
<gene>
    <name evidence="1" type="ORF">AB1300_24525</name>
</gene>
<accession>A0ABV3W4W6</accession>
<dbReference type="RefSeq" id="WP_368638635.1">
    <property type="nucleotide sequence ID" value="NZ_JBFRHK010000027.1"/>
</dbReference>
<reference evidence="1 2" key="1">
    <citation type="submission" date="2024-07" db="EMBL/GenBank/DDBJ databases">
        <title>Characterization of a bacterium isolated from hydrolysated instant sea cucumber by whole-genome sequencing and metabolomics.</title>
        <authorList>
            <person name="Luo X."/>
            <person name="Zhang Z."/>
            <person name="Zheng Z."/>
            <person name="Zhang W."/>
            <person name="Ming T."/>
            <person name="Jiao L."/>
            <person name="Su X."/>
            <person name="Kong F."/>
            <person name="Xu J."/>
        </authorList>
    </citation>
    <scope>NUCLEOTIDE SEQUENCE [LARGE SCALE GENOMIC DNA]</scope>
    <source>
        <strain evidence="1 2">XL-2024</strain>
    </source>
</reference>
<protein>
    <submittedName>
        <fullName evidence="1">YxiJ family protein</fullName>
    </submittedName>
</protein>
<keyword evidence="2" id="KW-1185">Reference proteome</keyword>
<dbReference type="Pfam" id="PF14176">
    <property type="entry name" value="YxiJ"/>
    <property type="match status" value="1"/>
</dbReference>
<organism evidence="1 2">
    <name type="scientific">Lysinibacillus xylanilyticus</name>
    <dbReference type="NCBI Taxonomy" id="582475"/>
    <lineage>
        <taxon>Bacteria</taxon>
        <taxon>Bacillati</taxon>
        <taxon>Bacillota</taxon>
        <taxon>Bacilli</taxon>
        <taxon>Bacillales</taxon>
        <taxon>Bacillaceae</taxon>
        <taxon>Lysinibacillus</taxon>
    </lineage>
</organism>
<dbReference type="InterPro" id="IPR025551">
    <property type="entry name" value="WapI/YxiJ-like"/>
</dbReference>
<dbReference type="EMBL" id="JBFRHK010000027">
    <property type="protein sequence ID" value="MEX3748246.1"/>
    <property type="molecule type" value="Genomic_DNA"/>
</dbReference>
<comment type="caution">
    <text evidence="1">The sequence shown here is derived from an EMBL/GenBank/DDBJ whole genome shotgun (WGS) entry which is preliminary data.</text>
</comment>
<name>A0ABV3W4W6_9BACI</name>
<evidence type="ECO:0000313" key="2">
    <source>
        <dbReference type="Proteomes" id="UP001558534"/>
    </source>
</evidence>
<dbReference type="Proteomes" id="UP001558534">
    <property type="component" value="Unassembled WGS sequence"/>
</dbReference>
<evidence type="ECO:0000313" key="1">
    <source>
        <dbReference type="EMBL" id="MEX3748246.1"/>
    </source>
</evidence>
<proteinExistence type="predicted"/>